<sequence length="338" mass="39730">MALLESNDICDTTHVTVFVRRINDTYDVIEELLGGGAICSKLLKYLESRTKTEYGKLVSICTDGAEGWLIDHDDPSTMVELMFMNDIPSPPMYMLMTIILKYYNITNSSLVKEEKERYNLVACQCASNNTFTFSYPKTQGLRIFRFTINQTNNIPVMFLEDLTSVCIFVLRIITNQQYDWITRDQVIKRHPVYNTRTNIMRYDNENLQDICYVHHGRRFILRMSFHSTSKRPLYPIVEVIIKISNDSREDIHSLYEYKMFGWQTRCKKHRSNSLIDYPVFIYDDSLQKSKLFEYIHKGIRTDSVFIREDFVGINDSIGIMVKNDPNYMNECKNHVSSY</sequence>
<accession>A0A0C2MR97</accession>
<organism evidence="1 2">
    <name type="scientific">Thelohanellus kitauei</name>
    <name type="common">Myxosporean</name>
    <dbReference type="NCBI Taxonomy" id="669202"/>
    <lineage>
        <taxon>Eukaryota</taxon>
        <taxon>Metazoa</taxon>
        <taxon>Cnidaria</taxon>
        <taxon>Myxozoa</taxon>
        <taxon>Myxosporea</taxon>
        <taxon>Bivalvulida</taxon>
        <taxon>Platysporina</taxon>
        <taxon>Myxobolidae</taxon>
        <taxon>Thelohanellus</taxon>
    </lineage>
</organism>
<protein>
    <submittedName>
        <fullName evidence="1">Uncharacterized protein</fullName>
    </submittedName>
</protein>
<evidence type="ECO:0000313" key="2">
    <source>
        <dbReference type="Proteomes" id="UP000031668"/>
    </source>
</evidence>
<reference evidence="1 2" key="1">
    <citation type="journal article" date="2014" name="Genome Biol. Evol.">
        <title>The genome of the myxosporean Thelohanellus kitauei shows adaptations to nutrient acquisition within its fish host.</title>
        <authorList>
            <person name="Yang Y."/>
            <person name="Xiong J."/>
            <person name="Zhou Z."/>
            <person name="Huo F."/>
            <person name="Miao W."/>
            <person name="Ran C."/>
            <person name="Liu Y."/>
            <person name="Zhang J."/>
            <person name="Feng J."/>
            <person name="Wang M."/>
            <person name="Wang M."/>
            <person name="Wang L."/>
            <person name="Yao B."/>
        </authorList>
    </citation>
    <scope>NUCLEOTIDE SEQUENCE [LARGE SCALE GENOMIC DNA]</scope>
    <source>
        <strain evidence="1">Wuqing</strain>
    </source>
</reference>
<comment type="caution">
    <text evidence="1">The sequence shown here is derived from an EMBL/GenBank/DDBJ whole genome shotgun (WGS) entry which is preliminary data.</text>
</comment>
<dbReference type="EMBL" id="JWZT01003435">
    <property type="protein sequence ID" value="KII66815.1"/>
    <property type="molecule type" value="Genomic_DNA"/>
</dbReference>
<name>A0A0C2MR97_THEKT</name>
<dbReference type="AlphaFoldDB" id="A0A0C2MR97"/>
<gene>
    <name evidence="1" type="ORF">RF11_02864</name>
</gene>
<dbReference type="Proteomes" id="UP000031668">
    <property type="component" value="Unassembled WGS sequence"/>
</dbReference>
<proteinExistence type="predicted"/>
<evidence type="ECO:0000313" key="1">
    <source>
        <dbReference type="EMBL" id="KII66815.1"/>
    </source>
</evidence>
<keyword evidence="2" id="KW-1185">Reference proteome</keyword>